<reference evidence="1 2" key="2">
    <citation type="journal article" date="2017" name="Genome Biol.">
        <title>New reference genome sequences of hot pepper reveal the massive evolution of plant disease-resistance genes by retroduplication.</title>
        <authorList>
            <person name="Kim S."/>
            <person name="Park J."/>
            <person name="Yeom S.I."/>
            <person name="Kim Y.M."/>
            <person name="Seo E."/>
            <person name="Kim K.T."/>
            <person name="Kim M.S."/>
            <person name="Lee J.M."/>
            <person name="Cheong K."/>
            <person name="Shin H.S."/>
            <person name="Kim S.B."/>
            <person name="Han K."/>
            <person name="Lee J."/>
            <person name="Park M."/>
            <person name="Lee H.A."/>
            <person name="Lee H.Y."/>
            <person name="Lee Y."/>
            <person name="Oh S."/>
            <person name="Lee J.H."/>
            <person name="Choi E."/>
            <person name="Choi E."/>
            <person name="Lee S.E."/>
            <person name="Jeon J."/>
            <person name="Kim H."/>
            <person name="Choi G."/>
            <person name="Song H."/>
            <person name="Lee J."/>
            <person name="Lee S.C."/>
            <person name="Kwon J.K."/>
            <person name="Lee H.Y."/>
            <person name="Koo N."/>
            <person name="Hong Y."/>
            <person name="Kim R.W."/>
            <person name="Kang W.H."/>
            <person name="Huh J.H."/>
            <person name="Kang B.C."/>
            <person name="Yang T.J."/>
            <person name="Lee Y.H."/>
            <person name="Bennetzen J.L."/>
            <person name="Choi D."/>
        </authorList>
    </citation>
    <scope>NUCLEOTIDE SEQUENCE [LARGE SCALE GENOMIC DNA]</scope>
    <source>
        <strain evidence="2">cv. CM334</strain>
    </source>
</reference>
<keyword evidence="2" id="KW-1185">Reference proteome</keyword>
<sequence length="75" mass="8266">MLFLRPKNVFVQRVFLPGVKFGDRTLPAIVIAATLIYITFSSPSKRDGLGSAIVEKSRKPEYELSIVAVAVEQEG</sequence>
<dbReference type="EMBL" id="AYRZ02000012">
    <property type="protein sequence ID" value="PHT65105.1"/>
    <property type="molecule type" value="Genomic_DNA"/>
</dbReference>
<reference evidence="1 2" key="1">
    <citation type="journal article" date="2014" name="Nat. Genet.">
        <title>Genome sequence of the hot pepper provides insights into the evolution of pungency in Capsicum species.</title>
        <authorList>
            <person name="Kim S."/>
            <person name="Park M."/>
            <person name="Yeom S.I."/>
            <person name="Kim Y.M."/>
            <person name="Lee J.M."/>
            <person name="Lee H.A."/>
            <person name="Seo E."/>
            <person name="Choi J."/>
            <person name="Cheong K."/>
            <person name="Kim K.T."/>
            <person name="Jung K."/>
            <person name="Lee G.W."/>
            <person name="Oh S.K."/>
            <person name="Bae C."/>
            <person name="Kim S.B."/>
            <person name="Lee H.Y."/>
            <person name="Kim S.Y."/>
            <person name="Kim M.S."/>
            <person name="Kang B.C."/>
            <person name="Jo Y.D."/>
            <person name="Yang H.B."/>
            <person name="Jeong H.J."/>
            <person name="Kang W.H."/>
            <person name="Kwon J.K."/>
            <person name="Shin C."/>
            <person name="Lim J.Y."/>
            <person name="Park J.H."/>
            <person name="Huh J.H."/>
            <person name="Kim J.S."/>
            <person name="Kim B.D."/>
            <person name="Cohen O."/>
            <person name="Paran I."/>
            <person name="Suh M.C."/>
            <person name="Lee S.B."/>
            <person name="Kim Y.K."/>
            <person name="Shin Y."/>
            <person name="Noh S.J."/>
            <person name="Park J."/>
            <person name="Seo Y.S."/>
            <person name="Kwon S.Y."/>
            <person name="Kim H.A."/>
            <person name="Park J.M."/>
            <person name="Kim H.J."/>
            <person name="Choi S.B."/>
            <person name="Bosland P.W."/>
            <person name="Reeves G."/>
            <person name="Jo S.H."/>
            <person name="Lee B.W."/>
            <person name="Cho H.T."/>
            <person name="Choi H.S."/>
            <person name="Lee M.S."/>
            <person name="Yu Y."/>
            <person name="Do Choi Y."/>
            <person name="Park B.S."/>
            <person name="van Deynze A."/>
            <person name="Ashrafi H."/>
            <person name="Hill T."/>
            <person name="Kim W.T."/>
            <person name="Pai H.S."/>
            <person name="Ahn H.K."/>
            <person name="Yeam I."/>
            <person name="Giovannoni J.J."/>
            <person name="Rose J.K."/>
            <person name="Sorensen I."/>
            <person name="Lee S.J."/>
            <person name="Kim R.W."/>
            <person name="Choi I.Y."/>
            <person name="Choi B.S."/>
            <person name="Lim J.S."/>
            <person name="Lee Y.H."/>
            <person name="Choi D."/>
        </authorList>
    </citation>
    <scope>NUCLEOTIDE SEQUENCE [LARGE SCALE GENOMIC DNA]</scope>
    <source>
        <strain evidence="2">cv. CM334</strain>
    </source>
</reference>
<dbReference type="Proteomes" id="UP000222542">
    <property type="component" value="Unassembled WGS sequence"/>
</dbReference>
<protein>
    <submittedName>
        <fullName evidence="1">Uncharacterized protein</fullName>
    </submittedName>
</protein>
<comment type="caution">
    <text evidence="1">The sequence shown here is derived from an EMBL/GenBank/DDBJ whole genome shotgun (WGS) entry which is preliminary data.</text>
</comment>
<evidence type="ECO:0000313" key="2">
    <source>
        <dbReference type="Proteomes" id="UP000222542"/>
    </source>
</evidence>
<evidence type="ECO:0000313" key="1">
    <source>
        <dbReference type="EMBL" id="PHT65105.1"/>
    </source>
</evidence>
<proteinExistence type="predicted"/>
<name>A0A2G2Y5S3_CAPAN</name>
<dbReference type="Gramene" id="PHT65105">
    <property type="protein sequence ID" value="PHT65105"/>
    <property type="gene ID" value="T459_29530"/>
</dbReference>
<dbReference type="AlphaFoldDB" id="A0A2G2Y5S3"/>
<organism evidence="1 2">
    <name type="scientific">Capsicum annuum</name>
    <name type="common">Capsicum pepper</name>
    <dbReference type="NCBI Taxonomy" id="4072"/>
    <lineage>
        <taxon>Eukaryota</taxon>
        <taxon>Viridiplantae</taxon>
        <taxon>Streptophyta</taxon>
        <taxon>Embryophyta</taxon>
        <taxon>Tracheophyta</taxon>
        <taxon>Spermatophyta</taxon>
        <taxon>Magnoliopsida</taxon>
        <taxon>eudicotyledons</taxon>
        <taxon>Gunneridae</taxon>
        <taxon>Pentapetalae</taxon>
        <taxon>asterids</taxon>
        <taxon>lamiids</taxon>
        <taxon>Solanales</taxon>
        <taxon>Solanaceae</taxon>
        <taxon>Solanoideae</taxon>
        <taxon>Capsiceae</taxon>
        <taxon>Capsicum</taxon>
    </lineage>
</organism>
<accession>A0A2G2Y5S3</accession>
<gene>
    <name evidence="1" type="ORF">T459_29530</name>
</gene>